<dbReference type="InterPro" id="IPR045507">
    <property type="entry name" value="DUF6483"/>
</dbReference>
<evidence type="ECO:0000313" key="2">
    <source>
        <dbReference type="Proteomes" id="UP000008467"/>
    </source>
</evidence>
<reference evidence="1 2" key="1">
    <citation type="journal article" date="2011" name="J. Bacteriol.">
        <title>Complete genome sequence of the cellulose-degrading bacterium Cellulosilyticum lentocellum.</title>
        <authorList>
            <consortium name="US DOE Joint Genome Institute"/>
            <person name="Miller D.A."/>
            <person name="Suen G."/>
            <person name="Bruce D."/>
            <person name="Copeland A."/>
            <person name="Cheng J.F."/>
            <person name="Detter C."/>
            <person name="Goodwin L.A."/>
            <person name="Han C.S."/>
            <person name="Hauser L.J."/>
            <person name="Land M.L."/>
            <person name="Lapidus A."/>
            <person name="Lucas S."/>
            <person name="Meincke L."/>
            <person name="Pitluck S."/>
            <person name="Tapia R."/>
            <person name="Teshima H."/>
            <person name="Woyke T."/>
            <person name="Fox B.G."/>
            <person name="Angert E.R."/>
            <person name="Currie C.R."/>
        </authorList>
    </citation>
    <scope>NUCLEOTIDE SEQUENCE [LARGE SCALE GENOMIC DNA]</scope>
    <source>
        <strain evidence="2">ATCC 49066 / DSM 5427 / NCIMB 11756 / RHM5</strain>
    </source>
</reference>
<keyword evidence="2" id="KW-1185">Reference proteome</keyword>
<dbReference type="eggNOG" id="ENOG5033DNC">
    <property type="taxonomic scope" value="Bacteria"/>
</dbReference>
<evidence type="ECO:0000313" key="1">
    <source>
        <dbReference type="EMBL" id="ADZ85102.1"/>
    </source>
</evidence>
<dbReference type="KEGG" id="cle:Clole_3415"/>
<proteinExistence type="predicted"/>
<dbReference type="Proteomes" id="UP000008467">
    <property type="component" value="Chromosome"/>
</dbReference>
<dbReference type="RefSeq" id="WP_013658378.1">
    <property type="nucleotide sequence ID" value="NC_015275.1"/>
</dbReference>
<dbReference type="AlphaFoldDB" id="F2JRS2"/>
<dbReference type="STRING" id="642492.Clole_3415"/>
<name>F2JRS2_CELLD</name>
<dbReference type="Pfam" id="PF20092">
    <property type="entry name" value="DUF6483"/>
    <property type="match status" value="1"/>
</dbReference>
<protein>
    <submittedName>
        <fullName evidence="1">Uncharacterized protein</fullName>
    </submittedName>
</protein>
<gene>
    <name evidence="1" type="ordered locus">Clole_3415</name>
</gene>
<organism evidence="1 2">
    <name type="scientific">Cellulosilyticum lentocellum (strain ATCC 49066 / DSM 5427 / NCIMB 11756 / RHM5)</name>
    <name type="common">Clostridium lentocellum</name>
    <dbReference type="NCBI Taxonomy" id="642492"/>
    <lineage>
        <taxon>Bacteria</taxon>
        <taxon>Bacillati</taxon>
        <taxon>Bacillota</taxon>
        <taxon>Clostridia</taxon>
        <taxon>Lachnospirales</taxon>
        <taxon>Cellulosilyticaceae</taxon>
        <taxon>Cellulosilyticum</taxon>
    </lineage>
</organism>
<accession>F2JRS2</accession>
<dbReference type="EMBL" id="CP002582">
    <property type="protein sequence ID" value="ADZ85102.1"/>
    <property type="molecule type" value="Genomic_DNA"/>
</dbReference>
<dbReference type="HOGENOM" id="CLU_143358_0_0_9"/>
<sequence length="118" mass="13738">MLKNDYILTQIEGLARAIAKIFFNKETVVYEAEEEETLTDELYLRLKEMVGKGEINEAENILYEHMNTADLRYLALMVDFYNQLNKLDEAFLEEHDYGKDEILQGLKDVASHYGVPLN</sequence>